<dbReference type="Proteomes" id="UP001596103">
    <property type="component" value="Unassembled WGS sequence"/>
</dbReference>
<keyword evidence="2" id="KW-0732">Signal</keyword>
<evidence type="ECO:0000256" key="1">
    <source>
        <dbReference type="SAM" id="MobiDB-lite"/>
    </source>
</evidence>
<evidence type="ECO:0008006" key="5">
    <source>
        <dbReference type="Google" id="ProtNLM"/>
    </source>
</evidence>
<feature type="signal peptide" evidence="2">
    <location>
        <begin position="1"/>
        <end position="21"/>
    </location>
</feature>
<dbReference type="EMBL" id="JBHSMP010000009">
    <property type="protein sequence ID" value="MFC5428382.1"/>
    <property type="molecule type" value="Genomic_DNA"/>
</dbReference>
<name>A0ABW0J5T9_9BURK</name>
<accession>A0ABW0J5T9</accession>
<feature type="region of interest" description="Disordered" evidence="1">
    <location>
        <begin position="46"/>
        <end position="84"/>
    </location>
</feature>
<reference evidence="4" key="1">
    <citation type="journal article" date="2019" name="Int. J. Syst. Evol. Microbiol.">
        <title>The Global Catalogue of Microorganisms (GCM) 10K type strain sequencing project: providing services to taxonomists for standard genome sequencing and annotation.</title>
        <authorList>
            <consortium name="The Broad Institute Genomics Platform"/>
            <consortium name="The Broad Institute Genome Sequencing Center for Infectious Disease"/>
            <person name="Wu L."/>
            <person name="Ma J."/>
        </authorList>
    </citation>
    <scope>NUCLEOTIDE SEQUENCE [LARGE SCALE GENOMIC DNA]</scope>
    <source>
        <strain evidence="4">CCUG 56042</strain>
    </source>
</reference>
<evidence type="ECO:0000313" key="4">
    <source>
        <dbReference type="Proteomes" id="UP001596103"/>
    </source>
</evidence>
<comment type="caution">
    <text evidence="3">The sequence shown here is derived from an EMBL/GenBank/DDBJ whole genome shotgun (WGS) entry which is preliminary data.</text>
</comment>
<evidence type="ECO:0000256" key="2">
    <source>
        <dbReference type="SAM" id="SignalP"/>
    </source>
</evidence>
<protein>
    <recommendedName>
        <fullName evidence="5">DUF4148 domain-containing protein</fullName>
    </recommendedName>
</protein>
<dbReference type="RefSeq" id="WP_377710165.1">
    <property type="nucleotide sequence ID" value="NZ_JBHSMP010000009.1"/>
</dbReference>
<organism evidence="3 4">
    <name type="scientific">Paraburkholderia denitrificans</name>
    <dbReference type="NCBI Taxonomy" id="694025"/>
    <lineage>
        <taxon>Bacteria</taxon>
        <taxon>Pseudomonadati</taxon>
        <taxon>Pseudomonadota</taxon>
        <taxon>Betaproteobacteria</taxon>
        <taxon>Burkholderiales</taxon>
        <taxon>Burkholderiaceae</taxon>
        <taxon>Paraburkholderia</taxon>
    </lineage>
</organism>
<evidence type="ECO:0000313" key="3">
    <source>
        <dbReference type="EMBL" id="MFC5428382.1"/>
    </source>
</evidence>
<sequence length="84" mass="9236">MNKVSLAVLIFLSTLMGAAYAQTENGITMSTDPQKVAEFEQHAQDVQAHQGEAQPARMAPARVTREHPWVKKHHPYVGKSAPAQ</sequence>
<keyword evidence="4" id="KW-1185">Reference proteome</keyword>
<feature type="chain" id="PRO_5046713860" description="DUF4148 domain-containing protein" evidence="2">
    <location>
        <begin position="22"/>
        <end position="84"/>
    </location>
</feature>
<proteinExistence type="predicted"/>
<gene>
    <name evidence="3" type="ORF">ACFPTO_06115</name>
</gene>